<reference evidence="1" key="1">
    <citation type="journal article" date="2014" name="Nat. Commun.">
        <title>The tobacco genome sequence and its comparison with those of tomato and potato.</title>
        <authorList>
            <person name="Sierro N."/>
            <person name="Battey J.N."/>
            <person name="Ouadi S."/>
            <person name="Bakaher N."/>
            <person name="Bovet L."/>
            <person name="Willig A."/>
            <person name="Goepfert S."/>
            <person name="Peitsch M.C."/>
            <person name="Ivanov N.V."/>
        </authorList>
    </citation>
    <scope>NUCLEOTIDE SEQUENCE [LARGE SCALE GENOMIC DNA]</scope>
</reference>
<dbReference type="RefSeq" id="XP_016476875.1">
    <property type="nucleotide sequence ID" value="XM_016621389.1"/>
</dbReference>
<dbReference type="STRING" id="4097.A0A1S4AJJ7"/>
<dbReference type="GO" id="GO:0032259">
    <property type="term" value="P:methylation"/>
    <property type="evidence" value="ECO:0007669"/>
    <property type="project" value="UniProtKB-KW"/>
</dbReference>
<dbReference type="PANTHER" id="PTHR14614:SF109">
    <property type="entry name" value="RIBOSOMAL LYSINE N-METHYLTRANSFERASE 5"/>
    <property type="match status" value="1"/>
</dbReference>
<dbReference type="Proteomes" id="UP000790787">
    <property type="component" value="Chromosome 5"/>
</dbReference>
<protein>
    <submittedName>
        <fullName evidence="2">Uncharacterized protein LOC107798406</fullName>
    </submittedName>
</protein>
<dbReference type="OMA" id="SECMDER"/>
<dbReference type="Gene3D" id="3.40.50.150">
    <property type="entry name" value="Vaccinia Virus protein VP39"/>
    <property type="match status" value="1"/>
</dbReference>
<name>A0A1S4AJJ7_TOBAC</name>
<dbReference type="InterPro" id="IPR019410">
    <property type="entry name" value="Methyltransf_16"/>
</dbReference>
<dbReference type="Pfam" id="PF10294">
    <property type="entry name" value="Methyltransf_16"/>
    <property type="match status" value="1"/>
</dbReference>
<gene>
    <name evidence="2" type="primary">LOC107798406</name>
</gene>
<reference evidence="2" key="2">
    <citation type="submission" date="2025-08" db="UniProtKB">
        <authorList>
            <consortium name="RefSeq"/>
        </authorList>
    </citation>
    <scope>IDENTIFICATION</scope>
    <source>
        <tissue evidence="2">Leaf</tissue>
    </source>
</reference>
<dbReference type="RefSeq" id="XP_016476875.2">
    <property type="nucleotide sequence ID" value="XM_016621389.2"/>
</dbReference>
<evidence type="ECO:0000313" key="1">
    <source>
        <dbReference type="Proteomes" id="UP000790787"/>
    </source>
</evidence>
<dbReference type="InterPro" id="IPR029063">
    <property type="entry name" value="SAM-dependent_MTases_sf"/>
</dbReference>
<dbReference type="GO" id="GO:0008276">
    <property type="term" value="F:protein methyltransferase activity"/>
    <property type="evidence" value="ECO:0000318"/>
    <property type="project" value="GO_Central"/>
</dbReference>
<evidence type="ECO:0000313" key="2">
    <source>
        <dbReference type="RefSeq" id="XP_016476875.2"/>
    </source>
</evidence>
<dbReference type="CDD" id="cd02440">
    <property type="entry name" value="AdoMet_MTases"/>
    <property type="match status" value="1"/>
</dbReference>
<organism evidence="1 2">
    <name type="scientific">Nicotiana tabacum</name>
    <name type="common">Common tobacco</name>
    <dbReference type="NCBI Taxonomy" id="4097"/>
    <lineage>
        <taxon>Eukaryota</taxon>
        <taxon>Viridiplantae</taxon>
        <taxon>Streptophyta</taxon>
        <taxon>Embryophyta</taxon>
        <taxon>Tracheophyta</taxon>
        <taxon>Spermatophyta</taxon>
        <taxon>Magnoliopsida</taxon>
        <taxon>eudicotyledons</taxon>
        <taxon>Gunneridae</taxon>
        <taxon>Pentapetalae</taxon>
        <taxon>asterids</taxon>
        <taxon>lamiids</taxon>
        <taxon>Solanales</taxon>
        <taxon>Solanaceae</taxon>
        <taxon>Nicotianoideae</taxon>
        <taxon>Nicotianeae</taxon>
        <taxon>Nicotiana</taxon>
    </lineage>
</organism>
<sequence>MNVDGIVRDETNLAGKAEEKEYSYEEEEEERMVEELGMYRGKVRLVNSEEPAEETMLLWGIQQPTFSKPNAFARQTSLQIPIDACGRSLSILQSPSNLGTPGVTGSVMWDSGVVLGKFLEHAVESGRIHLQGKKVVELGSGCGLVGCIAALLGGQVILTDLPDRLRLLKKNVEANLYGDVRGSATVDELTWGDELDHDIKDPLPDYVLGSDVIYSEGAVMDLLATLLNLSGTQTTVILAGELRNDAILEYFLQAAAEDFTIGRVDQNQWHPDCCSPRVVIYVLVKKWRKEK</sequence>
<dbReference type="PaxDb" id="4097-A0A1S4AJJ7"/>
<dbReference type="GeneID" id="107798406"/>
<dbReference type="SMR" id="A0A1S4AJJ7"/>
<keyword evidence="1" id="KW-1185">Reference proteome</keyword>
<dbReference type="PANTHER" id="PTHR14614">
    <property type="entry name" value="HEPATOCELLULAR CARCINOMA-ASSOCIATED ANTIGEN"/>
    <property type="match status" value="1"/>
</dbReference>
<dbReference type="KEGG" id="nta:107798406"/>
<accession>A0A1S4AJJ7</accession>
<dbReference type="OrthoDB" id="1220093at2759"/>
<dbReference type="SUPFAM" id="SSF53335">
    <property type="entry name" value="S-adenosyl-L-methionine-dependent methyltransferases"/>
    <property type="match status" value="1"/>
</dbReference>
<dbReference type="AlphaFoldDB" id="A0A1S4AJJ7"/>
<proteinExistence type="predicted"/>